<dbReference type="Pfam" id="PF07521">
    <property type="entry name" value="RMMBL"/>
    <property type="match status" value="1"/>
</dbReference>
<accession>K1R7S9</accession>
<keyword evidence="3" id="KW-0479">Metal-binding</keyword>
<keyword evidence="2" id="KW-0540">Nuclease</keyword>
<dbReference type="InterPro" id="IPR055132">
    <property type="entry name" value="RNase_J_b_CASP"/>
</dbReference>
<keyword evidence="8" id="KW-0694">RNA-binding</keyword>
<sequence length="567" mass="63156">MIKNKPSGTKIVVLGGLGEVGKNMYCVMHGDDIVIIDAGVSFPESELMGVDYVLPDFTFLKENEDKIRALLITHGHEDHIGSIPFLLQSINIPAIYAPRHAKELIAVKLGDRNIRYDNLYAYTDDTKLKFGEIEVEFILITHSVPDSHGICITTPDGRIVTTGDFKFDLTPIGPMADLYKMATLGHEGVDLLISDSTNALNEGFSTSESKVDSALNEMFDLYPQQRIIIATFASNIYRVKHIFETCYKHNRKICVFGRSMENNIKISIEGGYIDHKELLISPDELSHYKPGDVTILCTGSQGEPLAALSRMSNGNHKYVKLRPDDIVIFSSSTIPGNALSISKIINKLCLNGVSVYTNKSLSGLHTSGHANEEELKLMIRLIKPKYLMPFHGDYRMLKHHANLGIECGIPKENTFVLKNGDSLDLVNHVITKGKSMPGADIYVDGNRIGEIGGAVIRDRKIMANDGILVVIVNVDMKKHELLIRPNITTRGFIQINENEELLKKIEMYADKIVKEQLKNTHSTFASIKSCLTAELIPYINELTGRKPIILPIILDIKKETKVETETV</sequence>
<dbReference type="InterPro" id="IPR004613">
    <property type="entry name" value="RNase_J"/>
</dbReference>
<evidence type="ECO:0000256" key="1">
    <source>
        <dbReference type="ARBA" id="ARBA00022490"/>
    </source>
</evidence>
<keyword evidence="1" id="KW-0963">Cytoplasm</keyword>
<reference evidence="10" key="1">
    <citation type="journal article" date="2013" name="Environ. Microbiol.">
        <title>Microbiota from the distal guts of lean and obese adolescents exhibit partial functional redundancy besides clear differences in community structure.</title>
        <authorList>
            <person name="Ferrer M."/>
            <person name="Ruiz A."/>
            <person name="Lanza F."/>
            <person name="Haange S.B."/>
            <person name="Oberbach A."/>
            <person name="Till H."/>
            <person name="Bargiela R."/>
            <person name="Campoy C."/>
            <person name="Segura M.T."/>
            <person name="Richter M."/>
            <person name="von Bergen M."/>
            <person name="Seifert J."/>
            <person name="Suarez A."/>
        </authorList>
    </citation>
    <scope>NUCLEOTIDE SEQUENCE</scope>
</reference>
<dbReference type="CDD" id="cd07714">
    <property type="entry name" value="RNaseJ_MBL-fold"/>
    <property type="match status" value="1"/>
</dbReference>
<dbReference type="PANTHER" id="PTHR43694:SF1">
    <property type="entry name" value="RIBONUCLEASE J"/>
    <property type="match status" value="1"/>
</dbReference>
<comment type="caution">
    <text evidence="10">The sequence shown here is derived from an EMBL/GenBank/DDBJ whole genome shotgun (WGS) entry which is preliminary data.</text>
</comment>
<dbReference type="GO" id="GO:0008270">
    <property type="term" value="F:zinc ion binding"/>
    <property type="evidence" value="ECO:0007669"/>
    <property type="project" value="InterPro"/>
</dbReference>
<organism evidence="10">
    <name type="scientific">human gut metagenome</name>
    <dbReference type="NCBI Taxonomy" id="408170"/>
    <lineage>
        <taxon>unclassified sequences</taxon>
        <taxon>metagenomes</taxon>
        <taxon>organismal metagenomes</taxon>
    </lineage>
</organism>
<evidence type="ECO:0000259" key="9">
    <source>
        <dbReference type="SMART" id="SM00849"/>
    </source>
</evidence>
<evidence type="ECO:0000256" key="8">
    <source>
        <dbReference type="ARBA" id="ARBA00022884"/>
    </source>
</evidence>
<dbReference type="PANTHER" id="PTHR43694">
    <property type="entry name" value="RIBONUCLEASE J"/>
    <property type="match status" value="1"/>
</dbReference>
<gene>
    <name evidence="10" type="ORF">OBE_17147</name>
</gene>
<dbReference type="Gene3D" id="3.10.20.580">
    <property type="match status" value="1"/>
</dbReference>
<keyword evidence="4" id="KW-0255">Endonuclease</keyword>
<dbReference type="InterPro" id="IPR036866">
    <property type="entry name" value="RibonucZ/Hydroxyglut_hydro"/>
</dbReference>
<evidence type="ECO:0000256" key="5">
    <source>
        <dbReference type="ARBA" id="ARBA00022801"/>
    </source>
</evidence>
<dbReference type="SUPFAM" id="SSF56281">
    <property type="entry name" value="Metallo-hydrolase/oxidoreductase"/>
    <property type="match status" value="1"/>
</dbReference>
<dbReference type="GO" id="GO:0003723">
    <property type="term" value="F:RNA binding"/>
    <property type="evidence" value="ECO:0007669"/>
    <property type="project" value="UniProtKB-KW"/>
</dbReference>
<dbReference type="InterPro" id="IPR001587">
    <property type="entry name" value="RNase_J_CS"/>
</dbReference>
<evidence type="ECO:0000256" key="7">
    <source>
        <dbReference type="ARBA" id="ARBA00022839"/>
    </source>
</evidence>
<dbReference type="PIRSF" id="PIRSF004803">
    <property type="entry name" value="RnjA"/>
    <property type="match status" value="1"/>
</dbReference>
<evidence type="ECO:0000313" key="10">
    <source>
        <dbReference type="EMBL" id="EKC44992.1"/>
    </source>
</evidence>
<dbReference type="Gene3D" id="3.60.15.10">
    <property type="entry name" value="Ribonuclease Z/Hydroxyacylglutathione hydrolase-like"/>
    <property type="match status" value="1"/>
</dbReference>
<dbReference type="InterPro" id="IPR042173">
    <property type="entry name" value="RNase_J_2"/>
</dbReference>
<dbReference type="Pfam" id="PF17770">
    <property type="entry name" value="RNase_J_C"/>
    <property type="match status" value="1"/>
</dbReference>
<proteinExistence type="inferred from homology"/>
<dbReference type="AlphaFoldDB" id="K1R7S9"/>
<keyword evidence="7" id="KW-0269">Exonuclease</keyword>
<dbReference type="GO" id="GO:0006396">
    <property type="term" value="P:RNA processing"/>
    <property type="evidence" value="ECO:0007669"/>
    <property type="project" value="InterPro"/>
</dbReference>
<dbReference type="InterPro" id="IPR030854">
    <property type="entry name" value="RNase_J_bac"/>
</dbReference>
<feature type="domain" description="Metallo-beta-lactamase" evidence="9">
    <location>
        <begin position="21"/>
        <end position="215"/>
    </location>
</feature>
<evidence type="ECO:0000256" key="2">
    <source>
        <dbReference type="ARBA" id="ARBA00022722"/>
    </source>
</evidence>
<keyword evidence="6" id="KW-0862">Zinc</keyword>
<dbReference type="GO" id="GO:0004521">
    <property type="term" value="F:RNA endonuclease activity"/>
    <property type="evidence" value="ECO:0007669"/>
    <property type="project" value="InterPro"/>
</dbReference>
<dbReference type="Pfam" id="PF00753">
    <property type="entry name" value="Lactamase_B"/>
    <property type="match status" value="1"/>
</dbReference>
<dbReference type="InterPro" id="IPR001279">
    <property type="entry name" value="Metallo-B-lactamas"/>
</dbReference>
<keyword evidence="5" id="KW-0378">Hydrolase</keyword>
<evidence type="ECO:0000256" key="3">
    <source>
        <dbReference type="ARBA" id="ARBA00022723"/>
    </source>
</evidence>
<dbReference type="InterPro" id="IPR041636">
    <property type="entry name" value="RNase_J_C"/>
</dbReference>
<dbReference type="PROSITE" id="PS01292">
    <property type="entry name" value="UPF0036"/>
    <property type="match status" value="1"/>
</dbReference>
<dbReference type="HAMAP" id="MF_01491">
    <property type="entry name" value="RNase_J_bact"/>
    <property type="match status" value="1"/>
</dbReference>
<dbReference type="Pfam" id="PF22505">
    <property type="entry name" value="RNase_J_b_CASP"/>
    <property type="match status" value="1"/>
</dbReference>
<protein>
    <submittedName>
        <fullName evidence="10">Metallo-beta-lactamase superfamily protein</fullName>
    </submittedName>
</protein>
<evidence type="ECO:0000256" key="4">
    <source>
        <dbReference type="ARBA" id="ARBA00022759"/>
    </source>
</evidence>
<dbReference type="SMART" id="SM00849">
    <property type="entry name" value="Lactamase_B"/>
    <property type="match status" value="1"/>
</dbReference>
<dbReference type="EMBL" id="AJWZ01011491">
    <property type="protein sequence ID" value="EKC44992.1"/>
    <property type="molecule type" value="Genomic_DNA"/>
</dbReference>
<evidence type="ECO:0000256" key="6">
    <source>
        <dbReference type="ARBA" id="ARBA00022833"/>
    </source>
</evidence>
<dbReference type="Gene3D" id="3.40.50.10710">
    <property type="entry name" value="Metallo-hydrolase/oxidoreductase"/>
    <property type="match status" value="1"/>
</dbReference>
<dbReference type="GO" id="GO:0004534">
    <property type="term" value="F:5'-3' RNA exonuclease activity"/>
    <property type="evidence" value="ECO:0007669"/>
    <property type="project" value="InterPro"/>
</dbReference>
<dbReference type="InterPro" id="IPR011108">
    <property type="entry name" value="RMMBL"/>
</dbReference>
<dbReference type="NCBIfam" id="TIGR00649">
    <property type="entry name" value="MG423"/>
    <property type="match status" value="1"/>
</dbReference>
<name>K1R7S9_9ZZZZ</name>